<dbReference type="GO" id="GO:0005635">
    <property type="term" value="C:nuclear envelope"/>
    <property type="evidence" value="ECO:0007669"/>
    <property type="project" value="TreeGrafter"/>
</dbReference>
<feature type="region of interest" description="Disordered" evidence="1">
    <location>
        <begin position="439"/>
        <end position="513"/>
    </location>
</feature>
<feature type="compositionally biased region" description="Gly residues" evidence="1">
    <location>
        <begin position="10"/>
        <end position="25"/>
    </location>
</feature>
<feature type="region of interest" description="Disordered" evidence="1">
    <location>
        <begin position="1112"/>
        <end position="1139"/>
    </location>
</feature>
<feature type="compositionally biased region" description="Polar residues" evidence="1">
    <location>
        <begin position="500"/>
        <end position="513"/>
    </location>
</feature>
<dbReference type="PANTHER" id="PTHR33416">
    <property type="entry name" value="NUCLEAR PORE COMPLEX PROTEIN NUP1"/>
    <property type="match status" value="1"/>
</dbReference>
<feature type="compositionally biased region" description="Low complexity" evidence="1">
    <location>
        <begin position="1067"/>
        <end position="1096"/>
    </location>
</feature>
<evidence type="ECO:0000313" key="3">
    <source>
        <dbReference type="Proteomes" id="UP000428333"/>
    </source>
</evidence>
<feature type="region of interest" description="Disordered" evidence="1">
    <location>
        <begin position="528"/>
        <end position="609"/>
    </location>
</feature>
<protein>
    <submittedName>
        <fullName evidence="2">Uncharacterized protein</fullName>
    </submittedName>
</protein>
<keyword evidence="3" id="KW-1185">Reference proteome</keyword>
<dbReference type="OrthoDB" id="653468at2759"/>
<feature type="region of interest" description="Disordered" evidence="1">
    <location>
        <begin position="1241"/>
        <end position="1299"/>
    </location>
</feature>
<feature type="region of interest" description="Disordered" evidence="1">
    <location>
        <begin position="159"/>
        <end position="180"/>
    </location>
</feature>
<dbReference type="GO" id="GO:0071763">
    <property type="term" value="P:nuclear membrane organization"/>
    <property type="evidence" value="ECO:0007669"/>
    <property type="project" value="TreeGrafter"/>
</dbReference>
<comment type="caution">
    <text evidence="2">The sequence shown here is derived from an EMBL/GenBank/DDBJ whole genome shotgun (WGS) entry which is preliminary data.</text>
</comment>
<evidence type="ECO:0000256" key="1">
    <source>
        <dbReference type="SAM" id="MobiDB-lite"/>
    </source>
</evidence>
<reference evidence="2 3" key="1">
    <citation type="journal article" date="2019" name="Genome Biol. Evol.">
        <title>The Rhododendron genome and chromosomal organization provide insight into shared whole-genome duplications across the heath family (Ericaceae).</title>
        <authorList>
            <person name="Soza V.L."/>
            <person name="Lindsley D."/>
            <person name="Waalkes A."/>
            <person name="Ramage E."/>
            <person name="Patwardhan R.P."/>
            <person name="Burton J.N."/>
            <person name="Adey A."/>
            <person name="Kumar A."/>
            <person name="Qiu R."/>
            <person name="Shendure J."/>
            <person name="Hall B."/>
        </authorList>
    </citation>
    <scope>NUCLEOTIDE SEQUENCE [LARGE SCALE GENOMIC DNA]</scope>
    <source>
        <strain evidence="2">RSF 1966-606</strain>
    </source>
</reference>
<feature type="region of interest" description="Disordered" evidence="1">
    <location>
        <begin position="376"/>
        <end position="401"/>
    </location>
</feature>
<dbReference type="PANTHER" id="PTHR33416:SF20">
    <property type="entry name" value="NUCLEAR PORE COMPLEX PROTEIN NUP1"/>
    <property type="match status" value="1"/>
</dbReference>
<gene>
    <name evidence="2" type="ORF">C3L33_16851</name>
</gene>
<dbReference type="Proteomes" id="UP000428333">
    <property type="component" value="Linkage Group LG10"/>
</dbReference>
<feature type="region of interest" description="Disordered" evidence="1">
    <location>
        <begin position="1062"/>
        <end position="1096"/>
    </location>
</feature>
<feature type="compositionally biased region" description="Low complexity" evidence="1">
    <location>
        <begin position="1112"/>
        <end position="1127"/>
    </location>
</feature>
<feature type="region of interest" description="Disordered" evidence="1">
    <location>
        <begin position="828"/>
        <end position="881"/>
    </location>
</feature>
<name>A0A6A4L7J8_9ERIC</name>
<dbReference type="EMBL" id="QEFC01002718">
    <property type="protein sequence ID" value="KAE9451249.1"/>
    <property type="molecule type" value="Genomic_DNA"/>
</dbReference>
<proteinExistence type="predicted"/>
<feature type="region of interest" description="Disordered" evidence="1">
    <location>
        <begin position="1"/>
        <end position="50"/>
    </location>
</feature>
<feature type="non-terminal residue" evidence="2">
    <location>
        <position position="1"/>
    </location>
</feature>
<feature type="compositionally biased region" description="Polar residues" evidence="1">
    <location>
        <begin position="440"/>
        <end position="460"/>
    </location>
</feature>
<organism evidence="2 3">
    <name type="scientific">Rhododendron williamsianum</name>
    <dbReference type="NCBI Taxonomy" id="262921"/>
    <lineage>
        <taxon>Eukaryota</taxon>
        <taxon>Viridiplantae</taxon>
        <taxon>Streptophyta</taxon>
        <taxon>Embryophyta</taxon>
        <taxon>Tracheophyta</taxon>
        <taxon>Spermatophyta</taxon>
        <taxon>Magnoliopsida</taxon>
        <taxon>eudicotyledons</taxon>
        <taxon>Gunneridae</taxon>
        <taxon>Pentapetalae</taxon>
        <taxon>asterids</taxon>
        <taxon>Ericales</taxon>
        <taxon>Ericaceae</taxon>
        <taxon>Ericoideae</taxon>
        <taxon>Rhodoreae</taxon>
        <taxon>Rhododendron</taxon>
    </lineage>
</organism>
<feature type="compositionally biased region" description="Polar residues" evidence="1">
    <location>
        <begin position="839"/>
        <end position="851"/>
    </location>
</feature>
<feature type="compositionally biased region" description="Basic residues" evidence="1">
    <location>
        <begin position="1287"/>
        <end position="1299"/>
    </location>
</feature>
<sequence>MASTAAGGSNSYGGGSGGGGGGAGGKYPKAKRPFNGSARPPPYARPAALRNPSTTNGWLSKLVVDPASKLISASAHLFFSSSLFRKRLPPAPPPPHIPPPPVCMMLGYVNRAVTKFVALRVSLVRNFVVKNWEDVSFIQCCIMLEANQESRDRFEEEVLDNPPGVQRPFLNDGGTSTNSSNSYGLSELEQMLKQKTFTRSEIDRLTELLHSRTVDAPQGDEDTRTELNVPQPLSTAGIRHELTRSPTQANGIEPHLESHKFHGRISTPGASSLVCYHALYLQVPEEDVAAPSELAKVYMGSKPSIVSPSRFGLRSQALREDANVLNNGPYTPKSPVMSLVSKPAVRIGVPENGFITPRSRGRSAIYSMARTPYSRVNPTSIQKGTGPAFDGYGGQSPSSSQFPWEHDGLYSSKQLALKRRSSALEDNIGSIGPIRRLRQKTNLSTPKSLSLQAPGSSFSSRGAGVGPDSTELHLSLTHKLHSSDDSKHRTSKALGENEDNSMPCTSYTPVPSKSTEMATKILQQLDRLVPKEKSPEGKAVAAREKSTSKSTNSTTKMVNGQALRSLEDVDSSNSMRNEAGTHKFKDTSDTSLFDARDTSSQKQDKVENGPKMHMVASDALTPSRFGNAPVSSKEAVAGFKIVESVSTQKFVTQPSQSKWGFQMSAHEVGASFLILTYGSLMKDFLDLDDEIRSNKAASTLPAEGTKKVETSVVESKALSSEAVTVDETSLVPDSKQHANTELGKATELEASDGTVIGDKKTGFTFPMALPSSTTFQLVSKSTSAFDQIVPPKEPNARAPLFSFGPKRVGEIPSPFPYSSSISDSAVLKSSAPLEPRPESATSLANVASATDTIPGIPESDKGGNRNLQKSGDTVGKSEASVSSALSTSTSTGNIFSFSAPPKSTSLNGSLGLSSSIFASPSPALASSILANSFTTVASSTSTMAANGTASNGSQSTSAAGPLFPTAPIFQFGVTSVAPTNSVSTVSTISTAEPIDVKAKTEKKETIFGNLTGLPFGSPSFATASTGSNIFGFSAPASSSTTDNHSQGSLFGTSSVSMPFQFGSSTISGTTETPSLTSSTSPFGSSTSSGSPFGLPAPKPIGSSSGFGLSSLATNSNSNSGPTSSLSTWQPPKSSIFSSTTESPPTVFSFGASSVSAAATNSAPMVFGSSGSLFSFTSAAAASSSQTLPVFSNGDQMNMEDSMAEDQPIQASTPTVPVFGQTPISNPSSGFVFNSAVPSAGNPFQFGGQQNQSTPQNPSPFQTSGSLDFAAAGNSFSLGSTGDDKANRRIVRVKHKPRRR</sequence>
<feature type="compositionally biased region" description="Basic and acidic residues" evidence="1">
    <location>
        <begin position="528"/>
        <end position="547"/>
    </location>
</feature>
<accession>A0A6A4L7J8</accession>
<feature type="compositionally biased region" description="Low complexity" evidence="1">
    <location>
        <begin position="1241"/>
        <end position="1263"/>
    </location>
</feature>
<evidence type="ECO:0000313" key="2">
    <source>
        <dbReference type="EMBL" id="KAE9451249.1"/>
    </source>
</evidence>
<feature type="compositionally biased region" description="Basic and acidic residues" evidence="1">
    <location>
        <begin position="579"/>
        <end position="609"/>
    </location>
</feature>
<feature type="compositionally biased region" description="Polar residues" evidence="1">
    <location>
        <begin position="1128"/>
        <end position="1139"/>
    </location>
</feature>